<dbReference type="EMBL" id="VXIT01000001">
    <property type="protein sequence ID" value="KAA6415941.1"/>
    <property type="molecule type" value="Genomic_DNA"/>
</dbReference>
<protein>
    <submittedName>
        <fullName evidence="1">Uncharacterized protein</fullName>
    </submittedName>
</protein>
<dbReference type="Proteomes" id="UP000324767">
    <property type="component" value="Unassembled WGS sequence"/>
</dbReference>
<evidence type="ECO:0000313" key="1">
    <source>
        <dbReference type="EMBL" id="KAA6415941.1"/>
    </source>
</evidence>
<sequence>MVRLAVIDLGELPPMSREANATLKRGPAPAANRKLVAVLWLGDVSIVFEDLSPVEVSLTEAAGTILPKAWVLTPWSPKEAQMCCSQETRNCTEVNSTHTCVY</sequence>
<dbReference type="AlphaFoldDB" id="A0A5M8Q4K9"/>
<organism evidence="1 2">
    <name type="scientific">Lasallia pustulata</name>
    <dbReference type="NCBI Taxonomy" id="136370"/>
    <lineage>
        <taxon>Eukaryota</taxon>
        <taxon>Fungi</taxon>
        <taxon>Dikarya</taxon>
        <taxon>Ascomycota</taxon>
        <taxon>Pezizomycotina</taxon>
        <taxon>Lecanoromycetes</taxon>
        <taxon>OSLEUM clade</taxon>
        <taxon>Umbilicariomycetidae</taxon>
        <taxon>Umbilicariales</taxon>
        <taxon>Umbilicariaceae</taxon>
        <taxon>Lasallia</taxon>
    </lineage>
</organism>
<evidence type="ECO:0000313" key="2">
    <source>
        <dbReference type="Proteomes" id="UP000324767"/>
    </source>
</evidence>
<gene>
    <name evidence="1" type="ORF">FRX48_00660</name>
</gene>
<comment type="caution">
    <text evidence="1">The sequence shown here is derived from an EMBL/GenBank/DDBJ whole genome shotgun (WGS) entry which is preliminary data.</text>
</comment>
<proteinExistence type="predicted"/>
<name>A0A5M8Q4K9_9LECA</name>
<reference evidence="1 2" key="1">
    <citation type="submission" date="2019-09" db="EMBL/GenBank/DDBJ databases">
        <title>The hologenome of the rock-dwelling lichen Lasallia pustulata.</title>
        <authorList>
            <person name="Greshake Tzovaras B."/>
            <person name="Segers F."/>
            <person name="Bicker A."/>
            <person name="Dal Grande F."/>
            <person name="Otte J."/>
            <person name="Hankeln T."/>
            <person name="Schmitt I."/>
            <person name="Ebersberger I."/>
        </authorList>
    </citation>
    <scope>NUCLEOTIDE SEQUENCE [LARGE SCALE GENOMIC DNA]</scope>
    <source>
        <strain evidence="1">A1-1</strain>
    </source>
</reference>
<accession>A0A5M8Q4K9</accession>